<dbReference type="EMBL" id="VSRR010002209">
    <property type="protein sequence ID" value="MPC30185.1"/>
    <property type="molecule type" value="Genomic_DNA"/>
</dbReference>
<evidence type="ECO:0000313" key="2">
    <source>
        <dbReference type="Proteomes" id="UP000324222"/>
    </source>
</evidence>
<evidence type="ECO:0000313" key="1">
    <source>
        <dbReference type="EMBL" id="MPC30185.1"/>
    </source>
</evidence>
<name>A0A5B7EA18_PORTR</name>
<protein>
    <submittedName>
        <fullName evidence="1">Uncharacterized protein</fullName>
    </submittedName>
</protein>
<dbReference type="Proteomes" id="UP000324222">
    <property type="component" value="Unassembled WGS sequence"/>
</dbReference>
<reference evidence="1 2" key="1">
    <citation type="submission" date="2019-05" db="EMBL/GenBank/DDBJ databases">
        <title>Another draft genome of Portunus trituberculatus and its Hox gene families provides insights of decapod evolution.</title>
        <authorList>
            <person name="Jeong J.-H."/>
            <person name="Song I."/>
            <person name="Kim S."/>
            <person name="Choi T."/>
            <person name="Kim D."/>
            <person name="Ryu S."/>
            <person name="Kim W."/>
        </authorList>
    </citation>
    <scope>NUCLEOTIDE SEQUENCE [LARGE SCALE GENOMIC DNA]</scope>
    <source>
        <tissue evidence="1">Muscle</tissue>
    </source>
</reference>
<gene>
    <name evidence="1" type="ORF">E2C01_023445</name>
</gene>
<comment type="caution">
    <text evidence="1">The sequence shown here is derived from an EMBL/GenBank/DDBJ whole genome shotgun (WGS) entry which is preliminary data.</text>
</comment>
<accession>A0A5B7EA18</accession>
<proteinExistence type="predicted"/>
<dbReference type="AlphaFoldDB" id="A0A5B7EA18"/>
<keyword evidence="2" id="KW-1185">Reference proteome</keyword>
<sequence length="77" mass="8859">MFFGQIIELSRGVGFQEILAFSSNKGVFGKLENRPGMILGRNIKCMRFRGWEAQILNAQEKLRSSSQRVAMFRFMVV</sequence>
<organism evidence="1 2">
    <name type="scientific">Portunus trituberculatus</name>
    <name type="common">Swimming crab</name>
    <name type="synonym">Neptunus trituberculatus</name>
    <dbReference type="NCBI Taxonomy" id="210409"/>
    <lineage>
        <taxon>Eukaryota</taxon>
        <taxon>Metazoa</taxon>
        <taxon>Ecdysozoa</taxon>
        <taxon>Arthropoda</taxon>
        <taxon>Crustacea</taxon>
        <taxon>Multicrustacea</taxon>
        <taxon>Malacostraca</taxon>
        <taxon>Eumalacostraca</taxon>
        <taxon>Eucarida</taxon>
        <taxon>Decapoda</taxon>
        <taxon>Pleocyemata</taxon>
        <taxon>Brachyura</taxon>
        <taxon>Eubrachyura</taxon>
        <taxon>Portunoidea</taxon>
        <taxon>Portunidae</taxon>
        <taxon>Portuninae</taxon>
        <taxon>Portunus</taxon>
    </lineage>
</organism>